<keyword evidence="2" id="KW-1185">Reference proteome</keyword>
<dbReference type="EMBL" id="JAINUF010000006">
    <property type="protein sequence ID" value="KAJ8357586.1"/>
    <property type="molecule type" value="Genomic_DNA"/>
</dbReference>
<dbReference type="Proteomes" id="UP001152622">
    <property type="component" value="Chromosome 6"/>
</dbReference>
<dbReference type="AlphaFoldDB" id="A0A9Q1FFY3"/>
<organism evidence="1 2">
    <name type="scientific">Synaphobranchus kaupii</name>
    <name type="common">Kaup's arrowtooth eel</name>
    <dbReference type="NCBI Taxonomy" id="118154"/>
    <lineage>
        <taxon>Eukaryota</taxon>
        <taxon>Metazoa</taxon>
        <taxon>Chordata</taxon>
        <taxon>Craniata</taxon>
        <taxon>Vertebrata</taxon>
        <taxon>Euteleostomi</taxon>
        <taxon>Actinopterygii</taxon>
        <taxon>Neopterygii</taxon>
        <taxon>Teleostei</taxon>
        <taxon>Anguilliformes</taxon>
        <taxon>Synaphobranchidae</taxon>
        <taxon>Synaphobranchus</taxon>
    </lineage>
</organism>
<comment type="caution">
    <text evidence="1">The sequence shown here is derived from an EMBL/GenBank/DDBJ whole genome shotgun (WGS) entry which is preliminary data.</text>
</comment>
<protein>
    <submittedName>
        <fullName evidence="1">Uncharacterized protein</fullName>
    </submittedName>
</protein>
<gene>
    <name evidence="1" type="ORF">SKAU_G00203800</name>
</gene>
<evidence type="ECO:0000313" key="2">
    <source>
        <dbReference type="Proteomes" id="UP001152622"/>
    </source>
</evidence>
<name>A0A9Q1FFY3_SYNKA</name>
<proteinExistence type="predicted"/>
<reference evidence="1" key="1">
    <citation type="journal article" date="2023" name="Science">
        <title>Genome structures resolve the early diversification of teleost fishes.</title>
        <authorList>
            <person name="Parey E."/>
            <person name="Louis A."/>
            <person name="Montfort J."/>
            <person name="Bouchez O."/>
            <person name="Roques C."/>
            <person name="Iampietro C."/>
            <person name="Lluch J."/>
            <person name="Castinel A."/>
            <person name="Donnadieu C."/>
            <person name="Desvignes T."/>
            <person name="Floi Bucao C."/>
            <person name="Jouanno E."/>
            <person name="Wen M."/>
            <person name="Mejri S."/>
            <person name="Dirks R."/>
            <person name="Jansen H."/>
            <person name="Henkel C."/>
            <person name="Chen W.J."/>
            <person name="Zahm M."/>
            <person name="Cabau C."/>
            <person name="Klopp C."/>
            <person name="Thompson A.W."/>
            <person name="Robinson-Rechavi M."/>
            <person name="Braasch I."/>
            <person name="Lecointre G."/>
            <person name="Bobe J."/>
            <person name="Postlethwait J.H."/>
            <person name="Berthelot C."/>
            <person name="Roest Crollius H."/>
            <person name="Guiguen Y."/>
        </authorList>
    </citation>
    <scope>NUCLEOTIDE SEQUENCE</scope>
    <source>
        <strain evidence="1">WJC10195</strain>
    </source>
</reference>
<accession>A0A9Q1FFY3</accession>
<sequence length="125" mass="14430">MWPRERFDKSSPRAVSCRRDDFLSAVRGGLEQEDNRRGHCGRARHRSVYIKLRMTSSLFAHYSLEGNDLFDKIRLSKRCRSALPPAPYSPSAATCYGDEVAQPPGRRFFTGRHSWKLTRGMRHFG</sequence>
<evidence type="ECO:0000313" key="1">
    <source>
        <dbReference type="EMBL" id="KAJ8357586.1"/>
    </source>
</evidence>